<dbReference type="EMBL" id="LFMY01000008">
    <property type="protein sequence ID" value="OKL58765.1"/>
    <property type="molecule type" value="Genomic_DNA"/>
</dbReference>
<evidence type="ECO:0000256" key="2">
    <source>
        <dbReference type="ARBA" id="ARBA00004389"/>
    </source>
</evidence>
<evidence type="ECO:0000256" key="3">
    <source>
        <dbReference type="ARBA" id="ARBA00010617"/>
    </source>
</evidence>
<sequence>MEKEFYVSLPHNVIQFVKDNAEDYSLFILLAILVFSCLSTRTITGLQSKPQESGGGEPHRVRKLPYWIPILGHALSYLWDHRDFLLKAKKTMKEPVVALQMGLHTQHFVYSPDMVRTLLRSSETRSGVYFKRVMENFVGDPGAFRKLSPQALVSINRTLLPLTEEQYLAKLSLALTRVLERETSDFVTFNRSIVDQSVWERNGVVTLEDVDSSTGGNSDSISCRVNLFALTRSFATYIITNVFMGQALLDFHPEILDDLWRWDCGYVPLIAGAPRWIPSPGISSAYAARDRVQKTISVIQASFSALEDGRNAPLEFRDLDDVSELMQKRMRFWRTSGISSSLGNRLDSWLLWKITMDSSKLIFWNLIRVFSDPDLLSNVRAEIAPHVQVIRSDPKETGLPFVEPPRISIDAGKLFTSCPLLKATYAETIRLDSNPISYRQLTVNLDLAESDEDATLRGSGKQPRSYKFFKGDILGLASGAHHIDPTYYPDPKSFNPERFLVSNPDNDSSSKDKSEQSSSFDWKNVLPFAGDKTFSQLTERQVLLITAAIISLWDIEPASHSENKSEFKIPSHRISANTYMPSTDVGARLRRRLINPSHETL</sequence>
<evidence type="ECO:0000256" key="1">
    <source>
        <dbReference type="ARBA" id="ARBA00001971"/>
    </source>
</evidence>
<dbReference type="GO" id="GO:0016705">
    <property type="term" value="F:oxidoreductase activity, acting on paired donors, with incorporation or reduction of molecular oxygen"/>
    <property type="evidence" value="ECO:0007669"/>
    <property type="project" value="InterPro"/>
</dbReference>
<evidence type="ECO:0000256" key="6">
    <source>
        <dbReference type="ARBA" id="ARBA00023002"/>
    </source>
</evidence>
<dbReference type="GeneID" id="31005621"/>
<protein>
    <recommendedName>
        <fullName evidence="11">Cytochrome P450</fullName>
    </recommendedName>
</protein>
<keyword evidence="4" id="KW-0444">Lipid biosynthesis</keyword>
<proteinExistence type="inferred from homology"/>
<gene>
    <name evidence="9" type="ORF">UA08_05865</name>
</gene>
<comment type="caution">
    <text evidence="9">The sequence shown here is derived from an EMBL/GenBank/DDBJ whole genome shotgun (WGS) entry which is preliminary data.</text>
</comment>
<keyword evidence="7" id="KW-0408">Iron</keyword>
<dbReference type="STRING" id="1441469.A0A225AWE8"/>
<evidence type="ECO:0000256" key="4">
    <source>
        <dbReference type="ARBA" id="ARBA00022516"/>
    </source>
</evidence>
<dbReference type="PANTHER" id="PTHR24306">
    <property type="match status" value="1"/>
</dbReference>
<dbReference type="Pfam" id="PF00067">
    <property type="entry name" value="p450"/>
    <property type="match status" value="1"/>
</dbReference>
<dbReference type="PRINTS" id="PR00465">
    <property type="entry name" value="EP450IV"/>
</dbReference>
<dbReference type="GO" id="GO:0005506">
    <property type="term" value="F:iron ion binding"/>
    <property type="evidence" value="ECO:0007669"/>
    <property type="project" value="InterPro"/>
</dbReference>
<dbReference type="InterPro" id="IPR002403">
    <property type="entry name" value="Cyt_P450_E_grp-IV"/>
</dbReference>
<organism evidence="9 10">
    <name type="scientific">Talaromyces atroroseus</name>
    <dbReference type="NCBI Taxonomy" id="1441469"/>
    <lineage>
        <taxon>Eukaryota</taxon>
        <taxon>Fungi</taxon>
        <taxon>Dikarya</taxon>
        <taxon>Ascomycota</taxon>
        <taxon>Pezizomycotina</taxon>
        <taxon>Eurotiomycetes</taxon>
        <taxon>Eurotiomycetidae</taxon>
        <taxon>Eurotiales</taxon>
        <taxon>Trichocomaceae</taxon>
        <taxon>Talaromyces</taxon>
        <taxon>Talaromyces sect. Trachyspermi</taxon>
    </lineage>
</organism>
<keyword evidence="6" id="KW-0560">Oxidoreductase</keyword>
<dbReference type="InterPro" id="IPR001128">
    <property type="entry name" value="Cyt_P450"/>
</dbReference>
<keyword evidence="5" id="KW-0479">Metal-binding</keyword>
<comment type="similarity">
    <text evidence="3">Belongs to the cytochrome P450 family.</text>
</comment>
<feature type="region of interest" description="Disordered" evidence="8">
    <location>
        <begin position="494"/>
        <end position="516"/>
    </location>
</feature>
<dbReference type="AlphaFoldDB" id="A0A225AWE8"/>
<evidence type="ECO:0000256" key="8">
    <source>
        <dbReference type="SAM" id="MobiDB-lite"/>
    </source>
</evidence>
<evidence type="ECO:0000313" key="10">
    <source>
        <dbReference type="Proteomes" id="UP000214365"/>
    </source>
</evidence>
<dbReference type="GO" id="GO:0020037">
    <property type="term" value="F:heme binding"/>
    <property type="evidence" value="ECO:0007669"/>
    <property type="project" value="InterPro"/>
</dbReference>
<dbReference type="Gene3D" id="1.10.630.10">
    <property type="entry name" value="Cytochrome P450"/>
    <property type="match status" value="1"/>
</dbReference>
<dbReference type="OrthoDB" id="3366823at2759"/>
<name>A0A225AWE8_TALAT</name>
<dbReference type="RefSeq" id="XP_020118886.1">
    <property type="nucleotide sequence ID" value="XM_020268182.1"/>
</dbReference>
<dbReference type="Proteomes" id="UP000214365">
    <property type="component" value="Unassembled WGS sequence"/>
</dbReference>
<reference evidence="9 10" key="1">
    <citation type="submission" date="2015-06" db="EMBL/GenBank/DDBJ databases">
        <title>Talaromyces atroroseus IBT 11181 draft genome.</title>
        <authorList>
            <person name="Rasmussen K.B."/>
            <person name="Rasmussen S."/>
            <person name="Petersen B."/>
            <person name="Sicheritz-Ponten T."/>
            <person name="Mortensen U.H."/>
            <person name="Thrane U."/>
        </authorList>
    </citation>
    <scope>NUCLEOTIDE SEQUENCE [LARGE SCALE GENOMIC DNA]</scope>
    <source>
        <strain evidence="9 10">IBT 11181</strain>
    </source>
</reference>
<keyword evidence="10" id="KW-1185">Reference proteome</keyword>
<dbReference type="SUPFAM" id="SSF48264">
    <property type="entry name" value="Cytochrome P450"/>
    <property type="match status" value="1"/>
</dbReference>
<dbReference type="PANTHER" id="PTHR24306:SF7">
    <property type="entry name" value="AHBB"/>
    <property type="match status" value="1"/>
</dbReference>
<keyword evidence="4" id="KW-0443">Lipid metabolism</keyword>
<evidence type="ECO:0000256" key="5">
    <source>
        <dbReference type="ARBA" id="ARBA00022723"/>
    </source>
</evidence>
<comment type="subcellular location">
    <subcellularLocation>
        <location evidence="2">Endoplasmic reticulum membrane</location>
        <topology evidence="2">Single-pass membrane protein</topology>
    </subcellularLocation>
</comment>
<dbReference type="GO" id="GO:0004497">
    <property type="term" value="F:monooxygenase activity"/>
    <property type="evidence" value="ECO:0007669"/>
    <property type="project" value="InterPro"/>
</dbReference>
<dbReference type="GO" id="GO:0005789">
    <property type="term" value="C:endoplasmic reticulum membrane"/>
    <property type="evidence" value="ECO:0007669"/>
    <property type="project" value="UniProtKB-SubCell"/>
</dbReference>
<dbReference type="InterPro" id="IPR036396">
    <property type="entry name" value="Cyt_P450_sf"/>
</dbReference>
<evidence type="ECO:0000313" key="9">
    <source>
        <dbReference type="EMBL" id="OKL58765.1"/>
    </source>
</evidence>
<evidence type="ECO:0000256" key="7">
    <source>
        <dbReference type="ARBA" id="ARBA00023004"/>
    </source>
</evidence>
<evidence type="ECO:0008006" key="11">
    <source>
        <dbReference type="Google" id="ProtNLM"/>
    </source>
</evidence>
<accession>A0A225AWE8</accession>
<comment type="cofactor">
    <cofactor evidence="1">
        <name>heme</name>
        <dbReference type="ChEBI" id="CHEBI:30413"/>
    </cofactor>
</comment>